<proteinExistence type="predicted"/>
<dbReference type="EMBL" id="AP027729">
    <property type="protein sequence ID" value="BDZ41531.1"/>
    <property type="molecule type" value="Genomic_DNA"/>
</dbReference>
<keyword evidence="2" id="KW-1185">Reference proteome</keyword>
<evidence type="ECO:0000313" key="1">
    <source>
        <dbReference type="EMBL" id="BDZ41531.1"/>
    </source>
</evidence>
<reference evidence="2" key="1">
    <citation type="journal article" date="2019" name="Int. J. Syst. Evol. Microbiol.">
        <title>The Global Catalogue of Microorganisms (GCM) 10K type strain sequencing project: providing services to taxonomists for standard genome sequencing and annotation.</title>
        <authorList>
            <consortium name="The Broad Institute Genomics Platform"/>
            <consortium name="The Broad Institute Genome Sequencing Center for Infectious Disease"/>
            <person name="Wu L."/>
            <person name="Ma J."/>
        </authorList>
    </citation>
    <scope>NUCLEOTIDE SEQUENCE [LARGE SCALE GENOMIC DNA]</scope>
    <source>
        <strain evidence="2">NBRC 108565</strain>
    </source>
</reference>
<dbReference type="RefSeq" id="WP_286218665.1">
    <property type="nucleotide sequence ID" value="NZ_AP027729.1"/>
</dbReference>
<accession>A0ABN6X9M8</accession>
<protein>
    <submittedName>
        <fullName evidence="1">Uncharacterized protein</fullName>
    </submittedName>
</protein>
<evidence type="ECO:0000313" key="2">
    <source>
        <dbReference type="Proteomes" id="UP001321475"/>
    </source>
</evidence>
<gene>
    <name evidence="1" type="ORF">GCM10025865_08300</name>
</gene>
<organism evidence="1 2">
    <name type="scientific">Paraoerskovia sediminicola</name>
    <dbReference type="NCBI Taxonomy" id="1138587"/>
    <lineage>
        <taxon>Bacteria</taxon>
        <taxon>Bacillati</taxon>
        <taxon>Actinomycetota</taxon>
        <taxon>Actinomycetes</taxon>
        <taxon>Micrococcales</taxon>
        <taxon>Cellulomonadaceae</taxon>
        <taxon>Paraoerskovia</taxon>
    </lineage>
</organism>
<sequence length="130" mass="13405">MTIHLDAGVAWTIEIEAGVENIDADLARTTLARLTLANGASSGTFELPRPKEVVPIEQTAGLDSLEIEIPSDVGLRWSTSAGAGTAKIAGETLEGIAAGTETTTPGFDESGPYYDLRSAAGLGSLVVSYP</sequence>
<name>A0ABN6X9M8_9CELL</name>
<dbReference type="Proteomes" id="UP001321475">
    <property type="component" value="Chromosome"/>
</dbReference>